<feature type="compositionally biased region" description="Polar residues" evidence="1">
    <location>
        <begin position="1"/>
        <end position="14"/>
    </location>
</feature>
<reference evidence="3" key="2">
    <citation type="submission" date="2015-01" db="EMBL/GenBank/DDBJ databases">
        <title>Evolutionary Origins and Diversification of the Mycorrhizal Mutualists.</title>
        <authorList>
            <consortium name="DOE Joint Genome Institute"/>
            <consortium name="Mycorrhizal Genomics Consortium"/>
            <person name="Kohler A."/>
            <person name="Kuo A."/>
            <person name="Nagy L.G."/>
            <person name="Floudas D."/>
            <person name="Copeland A."/>
            <person name="Barry K.W."/>
            <person name="Cichocki N."/>
            <person name="Veneault-Fourrey C."/>
            <person name="LaButti K."/>
            <person name="Lindquist E.A."/>
            <person name="Lipzen A."/>
            <person name="Lundell T."/>
            <person name="Morin E."/>
            <person name="Murat C."/>
            <person name="Riley R."/>
            <person name="Ohm R."/>
            <person name="Sun H."/>
            <person name="Tunlid A."/>
            <person name="Henrissat B."/>
            <person name="Grigoriev I.V."/>
            <person name="Hibbett D.S."/>
            <person name="Martin F."/>
        </authorList>
    </citation>
    <scope>NUCLEOTIDE SEQUENCE [LARGE SCALE GENOMIC DNA]</scope>
    <source>
        <strain evidence="3">UH-Slu-Lm8-n1</strain>
    </source>
</reference>
<dbReference type="OrthoDB" id="3262817at2759"/>
<keyword evidence="3" id="KW-1185">Reference proteome</keyword>
<dbReference type="STRING" id="930992.A0A0D0ATW4"/>
<gene>
    <name evidence="2" type="ORF">CY34DRAFT_442519</name>
</gene>
<proteinExistence type="predicted"/>
<reference evidence="2 3" key="1">
    <citation type="submission" date="2014-04" db="EMBL/GenBank/DDBJ databases">
        <authorList>
            <consortium name="DOE Joint Genome Institute"/>
            <person name="Kuo A."/>
            <person name="Ruytinx J."/>
            <person name="Rineau F."/>
            <person name="Colpaert J."/>
            <person name="Kohler A."/>
            <person name="Nagy L.G."/>
            <person name="Floudas D."/>
            <person name="Copeland A."/>
            <person name="Barry K.W."/>
            <person name="Cichocki N."/>
            <person name="Veneault-Fourrey C."/>
            <person name="LaButti K."/>
            <person name="Lindquist E.A."/>
            <person name="Lipzen A."/>
            <person name="Lundell T."/>
            <person name="Morin E."/>
            <person name="Murat C."/>
            <person name="Sun H."/>
            <person name="Tunlid A."/>
            <person name="Henrissat B."/>
            <person name="Grigoriev I.V."/>
            <person name="Hibbett D.S."/>
            <person name="Martin F."/>
            <person name="Nordberg H.P."/>
            <person name="Cantor M.N."/>
            <person name="Hua S.X."/>
        </authorList>
    </citation>
    <scope>NUCLEOTIDE SEQUENCE [LARGE SCALE GENOMIC DNA]</scope>
    <source>
        <strain evidence="2 3">UH-Slu-Lm8-n1</strain>
    </source>
</reference>
<accession>A0A0D0ATW4</accession>
<feature type="region of interest" description="Disordered" evidence="1">
    <location>
        <begin position="1"/>
        <end position="21"/>
    </location>
</feature>
<evidence type="ECO:0000313" key="3">
    <source>
        <dbReference type="Proteomes" id="UP000054485"/>
    </source>
</evidence>
<name>A0A0D0ATW4_9AGAM</name>
<dbReference type="EMBL" id="KN835432">
    <property type="protein sequence ID" value="KIK37742.1"/>
    <property type="molecule type" value="Genomic_DNA"/>
</dbReference>
<dbReference type="AlphaFoldDB" id="A0A0D0ATW4"/>
<dbReference type="Proteomes" id="UP000054485">
    <property type="component" value="Unassembled WGS sequence"/>
</dbReference>
<dbReference type="HOGENOM" id="CLU_2086372_0_0_1"/>
<evidence type="ECO:0000256" key="1">
    <source>
        <dbReference type="SAM" id="MobiDB-lite"/>
    </source>
</evidence>
<evidence type="ECO:0000313" key="2">
    <source>
        <dbReference type="EMBL" id="KIK37742.1"/>
    </source>
</evidence>
<dbReference type="InParanoid" id="A0A0D0ATW4"/>
<protein>
    <submittedName>
        <fullName evidence="2">Uncharacterized protein</fullName>
    </submittedName>
</protein>
<sequence length="117" mass="13047">MAHQPQANQTTQESEPAPELAHTKLVISIQHKPSAQHAQFSTKPHTRIGKVLTGACKSFRLDVNVAQLYLVVVTQNDQGLKEEDYFLCDRNETVEAAVMGVEGRAEFMIRMPEDPAM</sequence>
<organism evidence="2 3">
    <name type="scientific">Suillus luteus UH-Slu-Lm8-n1</name>
    <dbReference type="NCBI Taxonomy" id="930992"/>
    <lineage>
        <taxon>Eukaryota</taxon>
        <taxon>Fungi</taxon>
        <taxon>Dikarya</taxon>
        <taxon>Basidiomycota</taxon>
        <taxon>Agaricomycotina</taxon>
        <taxon>Agaricomycetes</taxon>
        <taxon>Agaricomycetidae</taxon>
        <taxon>Boletales</taxon>
        <taxon>Suillineae</taxon>
        <taxon>Suillaceae</taxon>
        <taxon>Suillus</taxon>
    </lineage>
</organism>